<protein>
    <submittedName>
        <fullName evidence="1">Uncharacterized protein</fullName>
    </submittedName>
</protein>
<gene>
    <name evidence="1" type="ORF">HNQ39_005124</name>
</gene>
<dbReference type="EMBL" id="JACHGW010000006">
    <property type="protein sequence ID" value="MBB6053290.1"/>
    <property type="molecule type" value="Genomic_DNA"/>
</dbReference>
<dbReference type="AlphaFoldDB" id="A0A7W9SVT7"/>
<organism evidence="1 2">
    <name type="scientific">Armatimonas rosea</name>
    <dbReference type="NCBI Taxonomy" id="685828"/>
    <lineage>
        <taxon>Bacteria</taxon>
        <taxon>Bacillati</taxon>
        <taxon>Armatimonadota</taxon>
        <taxon>Armatimonadia</taxon>
        <taxon>Armatimonadales</taxon>
        <taxon>Armatimonadaceae</taxon>
        <taxon>Armatimonas</taxon>
    </lineage>
</organism>
<sequence>MDGHVYSKRAITDFAKRAEEQKAKNLQGHFAENAGKGYTPQAHQALSNAPTITATRTALQNTLGQFLLRPADDGTLTAGTFGFDEWGRMVAI</sequence>
<evidence type="ECO:0000313" key="2">
    <source>
        <dbReference type="Proteomes" id="UP000520814"/>
    </source>
</evidence>
<dbReference type="Proteomes" id="UP000520814">
    <property type="component" value="Unassembled WGS sequence"/>
</dbReference>
<name>A0A7W9SVT7_ARMRO</name>
<comment type="caution">
    <text evidence="1">The sequence shown here is derived from an EMBL/GenBank/DDBJ whole genome shotgun (WGS) entry which is preliminary data.</text>
</comment>
<dbReference type="RefSeq" id="WP_184203386.1">
    <property type="nucleotide sequence ID" value="NZ_JACHGW010000006.1"/>
</dbReference>
<evidence type="ECO:0000313" key="1">
    <source>
        <dbReference type="EMBL" id="MBB6053290.1"/>
    </source>
</evidence>
<reference evidence="1 2" key="1">
    <citation type="submission" date="2020-08" db="EMBL/GenBank/DDBJ databases">
        <title>Genomic Encyclopedia of Type Strains, Phase IV (KMG-IV): sequencing the most valuable type-strain genomes for metagenomic binning, comparative biology and taxonomic classification.</title>
        <authorList>
            <person name="Goeker M."/>
        </authorList>
    </citation>
    <scope>NUCLEOTIDE SEQUENCE [LARGE SCALE GENOMIC DNA]</scope>
    <source>
        <strain evidence="1 2">DSM 23562</strain>
    </source>
</reference>
<keyword evidence="2" id="KW-1185">Reference proteome</keyword>
<accession>A0A7W9SVT7</accession>
<proteinExistence type="predicted"/>